<accession>A0A2V2YWM3</accession>
<feature type="domain" description="HTH tetR-type" evidence="3">
    <location>
        <begin position="10"/>
        <end position="70"/>
    </location>
</feature>
<evidence type="ECO:0000256" key="2">
    <source>
        <dbReference type="PROSITE-ProRule" id="PRU00335"/>
    </source>
</evidence>
<evidence type="ECO:0000256" key="1">
    <source>
        <dbReference type="ARBA" id="ARBA00023125"/>
    </source>
</evidence>
<protein>
    <submittedName>
        <fullName evidence="4">TetR family transcriptional regulator</fullName>
    </submittedName>
</protein>
<reference evidence="4 5" key="1">
    <citation type="submission" date="2018-05" db="EMBL/GenBank/DDBJ databases">
        <title>Genomic Encyclopedia of Type Strains, Phase III (KMG-III): the genomes of soil and plant-associated and newly described type strains.</title>
        <authorList>
            <person name="Whitman W."/>
        </authorList>
    </citation>
    <scope>NUCLEOTIDE SEQUENCE [LARGE SCALE GENOMIC DNA]</scope>
    <source>
        <strain evidence="4 5">CECT 5696</strain>
    </source>
</reference>
<dbReference type="PANTHER" id="PTHR43479:SF7">
    <property type="entry name" value="TETR-FAMILY TRANSCRIPTIONAL REGULATOR"/>
    <property type="match status" value="1"/>
</dbReference>
<evidence type="ECO:0000313" key="4">
    <source>
        <dbReference type="EMBL" id="PWV95659.1"/>
    </source>
</evidence>
<dbReference type="InterPro" id="IPR039532">
    <property type="entry name" value="TetR_C_Firmicutes"/>
</dbReference>
<comment type="caution">
    <text evidence="4">The sequence shown here is derived from an EMBL/GenBank/DDBJ whole genome shotgun (WGS) entry which is preliminary data.</text>
</comment>
<dbReference type="EMBL" id="QGTQ01000025">
    <property type="protein sequence ID" value="PWV95659.1"/>
    <property type="molecule type" value="Genomic_DNA"/>
</dbReference>
<dbReference type="Proteomes" id="UP000246635">
    <property type="component" value="Unassembled WGS sequence"/>
</dbReference>
<dbReference type="SUPFAM" id="SSF46689">
    <property type="entry name" value="Homeodomain-like"/>
    <property type="match status" value="1"/>
</dbReference>
<organism evidence="4 5">
    <name type="scientific">Paenibacillus cellulosilyticus</name>
    <dbReference type="NCBI Taxonomy" id="375489"/>
    <lineage>
        <taxon>Bacteria</taxon>
        <taxon>Bacillati</taxon>
        <taxon>Bacillota</taxon>
        <taxon>Bacilli</taxon>
        <taxon>Bacillales</taxon>
        <taxon>Paenibacillaceae</taxon>
        <taxon>Paenibacillus</taxon>
    </lineage>
</organism>
<proteinExistence type="predicted"/>
<dbReference type="Pfam" id="PF14278">
    <property type="entry name" value="TetR_C_8"/>
    <property type="match status" value="1"/>
</dbReference>
<dbReference type="AlphaFoldDB" id="A0A2V2YWM3"/>
<dbReference type="PROSITE" id="PS50977">
    <property type="entry name" value="HTH_TETR_2"/>
    <property type="match status" value="1"/>
</dbReference>
<dbReference type="Pfam" id="PF00440">
    <property type="entry name" value="TetR_N"/>
    <property type="match status" value="1"/>
</dbReference>
<feature type="DNA-binding region" description="H-T-H motif" evidence="2">
    <location>
        <begin position="33"/>
        <end position="52"/>
    </location>
</feature>
<keyword evidence="5" id="KW-1185">Reference proteome</keyword>
<dbReference type="Gene3D" id="1.10.357.10">
    <property type="entry name" value="Tetracycline Repressor, domain 2"/>
    <property type="match status" value="1"/>
</dbReference>
<dbReference type="RefSeq" id="WP_110046280.1">
    <property type="nucleotide sequence ID" value="NZ_CP054613.1"/>
</dbReference>
<dbReference type="InterPro" id="IPR050624">
    <property type="entry name" value="HTH-type_Tx_Regulator"/>
</dbReference>
<dbReference type="PANTHER" id="PTHR43479">
    <property type="entry name" value="ACREF/ENVCD OPERON REPRESSOR-RELATED"/>
    <property type="match status" value="1"/>
</dbReference>
<sequence>MEEQLDRRTRRTREAIKSAFIALVLEKGYDEVTIADIAQRADYNRGTFYNHYLGKEELLRDIHDEFLQGFASALLRPYEGLDRIAAKDTFPSGLMLFEHIELHRQVFQALLSVDKKLGLEVYDVMRESMRRDMHIEMEAAGQPIDYEIMLSYQMSATVGVFLYWAETGFKYSARYMAEQLMLLVDTRIDSVTFIRNS</sequence>
<dbReference type="InterPro" id="IPR009057">
    <property type="entry name" value="Homeodomain-like_sf"/>
</dbReference>
<dbReference type="PRINTS" id="PR00455">
    <property type="entry name" value="HTHTETR"/>
</dbReference>
<keyword evidence="1 2" id="KW-0238">DNA-binding</keyword>
<dbReference type="GO" id="GO:0003677">
    <property type="term" value="F:DNA binding"/>
    <property type="evidence" value="ECO:0007669"/>
    <property type="project" value="UniProtKB-UniRule"/>
</dbReference>
<dbReference type="InterPro" id="IPR001647">
    <property type="entry name" value="HTH_TetR"/>
</dbReference>
<dbReference type="OrthoDB" id="9810250at2"/>
<name>A0A2V2YWM3_9BACL</name>
<gene>
    <name evidence="4" type="ORF">DFQ01_1252</name>
</gene>
<evidence type="ECO:0000259" key="3">
    <source>
        <dbReference type="PROSITE" id="PS50977"/>
    </source>
</evidence>
<evidence type="ECO:0000313" key="5">
    <source>
        <dbReference type="Proteomes" id="UP000246635"/>
    </source>
</evidence>